<gene>
    <name evidence="1" type="ORF">SAMN04489716_0613</name>
</gene>
<dbReference type="EMBL" id="LT629758">
    <property type="protein sequence ID" value="SDS36135.1"/>
    <property type="molecule type" value="Genomic_DNA"/>
</dbReference>
<proteinExistence type="predicted"/>
<organism evidence="1 2">
    <name type="scientific">Actinoplanes derwentensis</name>
    <dbReference type="NCBI Taxonomy" id="113562"/>
    <lineage>
        <taxon>Bacteria</taxon>
        <taxon>Bacillati</taxon>
        <taxon>Actinomycetota</taxon>
        <taxon>Actinomycetes</taxon>
        <taxon>Micromonosporales</taxon>
        <taxon>Micromonosporaceae</taxon>
        <taxon>Actinoplanes</taxon>
    </lineage>
</organism>
<keyword evidence="2" id="KW-1185">Reference proteome</keyword>
<sequence length="237" mass="26337">MAPPSGDDLWYGPEVQWPRHQYQPVRDAVEVARSAGWHLRQTRGHGYGRAFCRRADRGSAVCKVIINTTPERPENHGKDFRRAVRDCPHHFADQSSDLNHAHRLLDGADKLLNAAEGLIEGEARRHDSQKAWLRAQELLTEAEVNAAEVERVMDLAQQFDEEARRLTHGSWIAGMEVSGADGTATTYTAGAEERVTEASGVAARIPNQEDPKLVALKGRVVTVKGRITQVKLHLSQT</sequence>
<reference evidence="1 2" key="1">
    <citation type="submission" date="2016-10" db="EMBL/GenBank/DDBJ databases">
        <authorList>
            <person name="de Groot N.N."/>
        </authorList>
    </citation>
    <scope>NUCLEOTIDE SEQUENCE [LARGE SCALE GENOMIC DNA]</scope>
    <source>
        <strain evidence="1 2">DSM 43941</strain>
    </source>
</reference>
<accession>A0A1H1RK89</accession>
<evidence type="ECO:0000313" key="1">
    <source>
        <dbReference type="EMBL" id="SDS36135.1"/>
    </source>
</evidence>
<name>A0A1H1RK89_9ACTN</name>
<dbReference type="STRING" id="113562.SAMN04489716_0613"/>
<dbReference type="Proteomes" id="UP000198688">
    <property type="component" value="Chromosome I"/>
</dbReference>
<evidence type="ECO:0000313" key="2">
    <source>
        <dbReference type="Proteomes" id="UP000198688"/>
    </source>
</evidence>
<protein>
    <submittedName>
        <fullName evidence="1">Uncharacterized protein</fullName>
    </submittedName>
</protein>
<dbReference type="AlphaFoldDB" id="A0A1H1RK89"/>